<dbReference type="Proteomes" id="UP000059680">
    <property type="component" value="Chromosome 10"/>
</dbReference>
<gene>
    <name evidence="2" type="ordered locus">Os10g0439025</name>
    <name evidence="2" type="ORF">OSNPB_100439025</name>
</gene>
<dbReference type="InParanoid" id="A0A0P0XUN9"/>
<proteinExistence type="predicted"/>
<evidence type="ECO:0000313" key="3">
    <source>
        <dbReference type="Proteomes" id="UP000059680"/>
    </source>
</evidence>
<evidence type="ECO:0000256" key="1">
    <source>
        <dbReference type="SAM" id="MobiDB-lite"/>
    </source>
</evidence>
<feature type="compositionally biased region" description="Low complexity" evidence="1">
    <location>
        <begin position="1"/>
        <end position="16"/>
    </location>
</feature>
<reference evidence="2 3" key="2">
    <citation type="journal article" date="2013" name="Plant Cell Physiol.">
        <title>Rice Annotation Project Database (RAP-DB): an integrative and interactive database for rice genomics.</title>
        <authorList>
            <person name="Sakai H."/>
            <person name="Lee S.S."/>
            <person name="Tanaka T."/>
            <person name="Numa H."/>
            <person name="Kim J."/>
            <person name="Kawahara Y."/>
            <person name="Wakimoto H."/>
            <person name="Yang C.C."/>
            <person name="Iwamoto M."/>
            <person name="Abe T."/>
            <person name="Yamada Y."/>
            <person name="Muto A."/>
            <person name="Inokuchi H."/>
            <person name="Ikemura T."/>
            <person name="Matsumoto T."/>
            <person name="Sasaki T."/>
            <person name="Itoh T."/>
        </authorList>
    </citation>
    <scope>NUCLEOTIDE SEQUENCE [LARGE SCALE GENOMIC DNA]</scope>
    <source>
        <strain evidence="3">cv. Nipponbare</strain>
    </source>
</reference>
<accession>A0A0P0XUN9</accession>
<protein>
    <submittedName>
        <fullName evidence="2">Os10g0439025 protein</fullName>
    </submittedName>
</protein>
<feature type="region of interest" description="Disordered" evidence="1">
    <location>
        <begin position="1"/>
        <end position="24"/>
    </location>
</feature>
<dbReference type="AlphaFoldDB" id="A0A0P0XUN9"/>
<evidence type="ECO:0000313" key="2">
    <source>
        <dbReference type="EMBL" id="BAT11020.1"/>
    </source>
</evidence>
<sequence length="102" mass="10821">MALSLPLSPVFLSSPPGNSEGARDGDRWWTAVVAGQSSARISRTAARQGISRMAAPAVTGMTLSLPFSTSCVLSLLRYGGNRCSDVVCHRRPLRAFGSPPLY</sequence>
<organism evidence="2 3">
    <name type="scientific">Oryza sativa subsp. japonica</name>
    <name type="common">Rice</name>
    <dbReference type="NCBI Taxonomy" id="39947"/>
    <lineage>
        <taxon>Eukaryota</taxon>
        <taxon>Viridiplantae</taxon>
        <taxon>Streptophyta</taxon>
        <taxon>Embryophyta</taxon>
        <taxon>Tracheophyta</taxon>
        <taxon>Spermatophyta</taxon>
        <taxon>Magnoliopsida</taxon>
        <taxon>Liliopsida</taxon>
        <taxon>Poales</taxon>
        <taxon>Poaceae</taxon>
        <taxon>BOP clade</taxon>
        <taxon>Oryzoideae</taxon>
        <taxon>Oryzeae</taxon>
        <taxon>Oryzinae</taxon>
        <taxon>Oryza</taxon>
        <taxon>Oryza sativa</taxon>
    </lineage>
</organism>
<name>A0A0P0XUN9_ORYSJ</name>
<dbReference type="EMBL" id="AP014966">
    <property type="protein sequence ID" value="BAT11020.1"/>
    <property type="molecule type" value="Genomic_DNA"/>
</dbReference>
<reference evidence="3" key="1">
    <citation type="journal article" date="2005" name="Nature">
        <title>The map-based sequence of the rice genome.</title>
        <authorList>
            <consortium name="International rice genome sequencing project (IRGSP)"/>
            <person name="Matsumoto T."/>
            <person name="Wu J."/>
            <person name="Kanamori H."/>
            <person name="Katayose Y."/>
            <person name="Fujisawa M."/>
            <person name="Namiki N."/>
            <person name="Mizuno H."/>
            <person name="Yamamoto K."/>
            <person name="Antonio B.A."/>
            <person name="Baba T."/>
            <person name="Sakata K."/>
            <person name="Nagamura Y."/>
            <person name="Aoki H."/>
            <person name="Arikawa K."/>
            <person name="Arita K."/>
            <person name="Bito T."/>
            <person name="Chiden Y."/>
            <person name="Fujitsuka N."/>
            <person name="Fukunaka R."/>
            <person name="Hamada M."/>
            <person name="Harada C."/>
            <person name="Hayashi A."/>
            <person name="Hijishita S."/>
            <person name="Honda M."/>
            <person name="Hosokawa S."/>
            <person name="Ichikawa Y."/>
            <person name="Idonuma A."/>
            <person name="Iijima M."/>
            <person name="Ikeda M."/>
            <person name="Ikeno M."/>
            <person name="Ito K."/>
            <person name="Ito S."/>
            <person name="Ito T."/>
            <person name="Ito Y."/>
            <person name="Ito Y."/>
            <person name="Iwabuchi A."/>
            <person name="Kamiya K."/>
            <person name="Karasawa W."/>
            <person name="Kurita K."/>
            <person name="Katagiri S."/>
            <person name="Kikuta A."/>
            <person name="Kobayashi H."/>
            <person name="Kobayashi N."/>
            <person name="Machita K."/>
            <person name="Maehara T."/>
            <person name="Masukawa M."/>
            <person name="Mizubayashi T."/>
            <person name="Mukai Y."/>
            <person name="Nagasaki H."/>
            <person name="Nagata Y."/>
            <person name="Naito S."/>
            <person name="Nakashima M."/>
            <person name="Nakama Y."/>
            <person name="Nakamichi Y."/>
            <person name="Nakamura M."/>
            <person name="Meguro A."/>
            <person name="Negishi M."/>
            <person name="Ohta I."/>
            <person name="Ohta T."/>
            <person name="Okamoto M."/>
            <person name="Ono N."/>
            <person name="Saji S."/>
            <person name="Sakaguchi M."/>
            <person name="Sakai K."/>
            <person name="Shibata M."/>
            <person name="Shimokawa T."/>
            <person name="Song J."/>
            <person name="Takazaki Y."/>
            <person name="Terasawa K."/>
            <person name="Tsugane M."/>
            <person name="Tsuji K."/>
            <person name="Ueda S."/>
            <person name="Waki K."/>
            <person name="Yamagata H."/>
            <person name="Yamamoto M."/>
            <person name="Yamamoto S."/>
            <person name="Yamane H."/>
            <person name="Yoshiki S."/>
            <person name="Yoshihara R."/>
            <person name="Yukawa K."/>
            <person name="Zhong H."/>
            <person name="Yano M."/>
            <person name="Yuan Q."/>
            <person name="Ouyang S."/>
            <person name="Liu J."/>
            <person name="Jones K.M."/>
            <person name="Gansberger K."/>
            <person name="Moffat K."/>
            <person name="Hill J."/>
            <person name="Bera J."/>
            <person name="Fadrosh D."/>
            <person name="Jin S."/>
            <person name="Johri S."/>
            <person name="Kim M."/>
            <person name="Overton L."/>
            <person name="Reardon M."/>
            <person name="Tsitrin T."/>
            <person name="Vuong H."/>
            <person name="Weaver B."/>
            <person name="Ciecko A."/>
            <person name="Tallon L."/>
            <person name="Jackson J."/>
            <person name="Pai G."/>
            <person name="Aken S.V."/>
            <person name="Utterback T."/>
            <person name="Reidmuller S."/>
            <person name="Feldblyum T."/>
            <person name="Hsiao J."/>
            <person name="Zismann V."/>
            <person name="Iobst S."/>
            <person name="de Vazeille A.R."/>
            <person name="Buell C.R."/>
            <person name="Ying K."/>
            <person name="Li Y."/>
            <person name="Lu T."/>
            <person name="Huang Y."/>
            <person name="Zhao Q."/>
            <person name="Feng Q."/>
            <person name="Zhang L."/>
            <person name="Zhu J."/>
            <person name="Weng Q."/>
            <person name="Mu J."/>
            <person name="Lu Y."/>
            <person name="Fan D."/>
            <person name="Liu Y."/>
            <person name="Guan J."/>
            <person name="Zhang Y."/>
            <person name="Yu S."/>
            <person name="Liu X."/>
            <person name="Zhang Y."/>
            <person name="Hong G."/>
            <person name="Han B."/>
            <person name="Choisne N."/>
            <person name="Demange N."/>
            <person name="Orjeda G."/>
            <person name="Samain S."/>
            <person name="Cattolico L."/>
            <person name="Pelletier E."/>
            <person name="Couloux A."/>
            <person name="Segurens B."/>
            <person name="Wincker P."/>
            <person name="D'Hont A."/>
            <person name="Scarpelli C."/>
            <person name="Weissenbach J."/>
            <person name="Salanoubat M."/>
            <person name="Quetier F."/>
            <person name="Yu Y."/>
            <person name="Kim H.R."/>
            <person name="Rambo T."/>
            <person name="Currie J."/>
            <person name="Collura K."/>
            <person name="Luo M."/>
            <person name="Yang T."/>
            <person name="Ammiraju J.S.S."/>
            <person name="Engler F."/>
            <person name="Soderlund C."/>
            <person name="Wing R.A."/>
            <person name="Palmer L.E."/>
            <person name="de la Bastide M."/>
            <person name="Spiegel L."/>
            <person name="Nascimento L."/>
            <person name="Zutavern T."/>
            <person name="O'Shaughnessy A."/>
            <person name="Dike S."/>
            <person name="Dedhia N."/>
            <person name="Preston R."/>
            <person name="Balija V."/>
            <person name="McCombie W.R."/>
            <person name="Chow T."/>
            <person name="Chen H."/>
            <person name="Chung M."/>
            <person name="Chen C."/>
            <person name="Shaw J."/>
            <person name="Wu H."/>
            <person name="Hsiao K."/>
            <person name="Chao Y."/>
            <person name="Chu M."/>
            <person name="Cheng C."/>
            <person name="Hour A."/>
            <person name="Lee P."/>
            <person name="Lin S."/>
            <person name="Lin Y."/>
            <person name="Liou J."/>
            <person name="Liu S."/>
            <person name="Hsing Y."/>
            <person name="Raghuvanshi S."/>
            <person name="Mohanty A."/>
            <person name="Bharti A.K."/>
            <person name="Gaur A."/>
            <person name="Gupta V."/>
            <person name="Kumar D."/>
            <person name="Ravi V."/>
            <person name="Vij S."/>
            <person name="Kapur A."/>
            <person name="Khurana P."/>
            <person name="Khurana P."/>
            <person name="Khurana J.P."/>
            <person name="Tyagi A.K."/>
            <person name="Gaikwad K."/>
            <person name="Singh A."/>
            <person name="Dalal V."/>
            <person name="Srivastava S."/>
            <person name="Dixit A."/>
            <person name="Pal A.K."/>
            <person name="Ghazi I.A."/>
            <person name="Yadav M."/>
            <person name="Pandit A."/>
            <person name="Bhargava A."/>
            <person name="Sureshbabu K."/>
            <person name="Batra K."/>
            <person name="Sharma T.R."/>
            <person name="Mohapatra T."/>
            <person name="Singh N.K."/>
            <person name="Messing J."/>
            <person name="Nelson A.B."/>
            <person name="Fuks G."/>
            <person name="Kavchok S."/>
            <person name="Keizer G."/>
            <person name="Linton E."/>
            <person name="Llaca V."/>
            <person name="Song R."/>
            <person name="Tanyolac B."/>
            <person name="Young S."/>
            <person name="Ho-Il K."/>
            <person name="Hahn J.H."/>
            <person name="Sangsakoo G."/>
            <person name="Vanavichit A."/>
            <person name="de Mattos Luiz.A.T."/>
            <person name="Zimmer P.D."/>
            <person name="Malone G."/>
            <person name="Dellagostin O."/>
            <person name="de Oliveira A.C."/>
            <person name="Bevan M."/>
            <person name="Bancroft I."/>
            <person name="Minx P."/>
            <person name="Cordum H."/>
            <person name="Wilson R."/>
            <person name="Cheng Z."/>
            <person name="Jin W."/>
            <person name="Jiang J."/>
            <person name="Leong S.A."/>
            <person name="Iwama H."/>
            <person name="Gojobori T."/>
            <person name="Itoh T."/>
            <person name="Niimura Y."/>
            <person name="Fujii Y."/>
            <person name="Habara T."/>
            <person name="Sakai H."/>
            <person name="Sato Y."/>
            <person name="Wilson G."/>
            <person name="Kumar K."/>
            <person name="McCouch S."/>
            <person name="Juretic N."/>
            <person name="Hoen D."/>
            <person name="Wright S."/>
            <person name="Bruskiewich R."/>
            <person name="Bureau T."/>
            <person name="Miyao A."/>
            <person name="Hirochika H."/>
            <person name="Nishikawa T."/>
            <person name="Kadowaki K."/>
            <person name="Sugiura M."/>
            <person name="Burr B."/>
            <person name="Sasaki T."/>
        </authorList>
    </citation>
    <scope>NUCLEOTIDE SEQUENCE [LARGE SCALE GENOMIC DNA]</scope>
    <source>
        <strain evidence="3">cv. Nipponbare</strain>
    </source>
</reference>
<keyword evidence="3" id="KW-1185">Reference proteome</keyword>
<reference evidence="2 3" key="3">
    <citation type="journal article" date="2013" name="Rice">
        <title>Improvement of the Oryza sativa Nipponbare reference genome using next generation sequence and optical map data.</title>
        <authorList>
            <person name="Kawahara Y."/>
            <person name="de la Bastide M."/>
            <person name="Hamilton J.P."/>
            <person name="Kanamori H."/>
            <person name="McCombie W.R."/>
            <person name="Ouyang S."/>
            <person name="Schwartz D.C."/>
            <person name="Tanaka T."/>
            <person name="Wu J."/>
            <person name="Zhou S."/>
            <person name="Childs K.L."/>
            <person name="Davidson R.M."/>
            <person name="Lin H."/>
            <person name="Quesada-Ocampo L."/>
            <person name="Vaillancourt B."/>
            <person name="Sakai H."/>
            <person name="Lee S.S."/>
            <person name="Kim J."/>
            <person name="Numa H."/>
            <person name="Itoh T."/>
            <person name="Buell C.R."/>
            <person name="Matsumoto T."/>
        </authorList>
    </citation>
    <scope>NUCLEOTIDE SEQUENCE [LARGE SCALE GENOMIC DNA]</scope>
    <source>
        <strain evidence="3">cv. Nipponbare</strain>
    </source>
</reference>
<dbReference type="PaxDb" id="39947-A0A0P0XUN9"/>